<organism evidence="2">
    <name type="scientific">Spirodela intermedia</name>
    <name type="common">Intermediate duckweed</name>
    <dbReference type="NCBI Taxonomy" id="51605"/>
    <lineage>
        <taxon>Eukaryota</taxon>
        <taxon>Viridiplantae</taxon>
        <taxon>Streptophyta</taxon>
        <taxon>Embryophyta</taxon>
        <taxon>Tracheophyta</taxon>
        <taxon>Spermatophyta</taxon>
        <taxon>Magnoliopsida</taxon>
        <taxon>Liliopsida</taxon>
        <taxon>Araceae</taxon>
        <taxon>Lemnoideae</taxon>
        <taxon>Spirodela</taxon>
    </lineage>
</organism>
<keyword evidence="3" id="KW-1185">Reference proteome</keyword>
<keyword evidence="1" id="KW-0472">Membrane</keyword>
<evidence type="ECO:0000256" key="1">
    <source>
        <dbReference type="SAM" id="Phobius"/>
    </source>
</evidence>
<dbReference type="EMBL" id="LR743592">
    <property type="protein sequence ID" value="CAA2620629.1"/>
    <property type="molecule type" value="Genomic_DNA"/>
</dbReference>
<gene>
    <name evidence="2" type="ORF">SI7747_05006798</name>
</gene>
<sequence length="332" mass="36943">MDTEPEELQFLGIVGIFREAQKILLSWRKIFSGIALWLVLPLSLIFLLHIEISDLIFSKINHNEQALEDAPVGSRTEDRLLNRLASEWTSYVAFKAAYLVLVLVLSLLSTSAVVYTVACVYTAKEVTFRKVLTVVPKVWRRLLVTFLWSFAILFAYNTFSFLLLVLALLLVGTGGGGIAALVFYIPAYLAGLVYISVMWHLASVISVLEDTYGLAAMQKSKALIQGKAWVASGIFLLFHLSFFAIEVSFSQLVAHGRAPGVLSRIGYSALLLSLMSLLVLAALVVQTIVYFVCKSFHHESIDKSSLADHLEVYLGEYTPLKGRDVQLQQFDI</sequence>
<keyword evidence="1" id="KW-1133">Transmembrane helix</keyword>
<name>A0A7I8IR13_SPIIN</name>
<protein>
    <submittedName>
        <fullName evidence="2">Uncharacterized protein</fullName>
    </submittedName>
</protein>
<feature type="transmembrane region" description="Helical" evidence="1">
    <location>
        <begin position="183"/>
        <end position="208"/>
    </location>
</feature>
<dbReference type="Proteomes" id="UP001189122">
    <property type="component" value="Unassembled WGS sequence"/>
</dbReference>
<feature type="transmembrane region" description="Helical" evidence="1">
    <location>
        <begin position="228"/>
        <end position="245"/>
    </location>
</feature>
<keyword evidence="1" id="KW-0812">Transmembrane</keyword>
<evidence type="ECO:0000313" key="3">
    <source>
        <dbReference type="Proteomes" id="UP001189122"/>
    </source>
</evidence>
<feature type="transmembrane region" description="Helical" evidence="1">
    <location>
        <begin position="265"/>
        <end position="293"/>
    </location>
</feature>
<reference evidence="2 3" key="1">
    <citation type="submission" date="2019-12" db="EMBL/GenBank/DDBJ databases">
        <authorList>
            <person name="Scholz U."/>
            <person name="Mascher M."/>
            <person name="Fiebig A."/>
        </authorList>
    </citation>
    <scope>NUCLEOTIDE SEQUENCE</scope>
</reference>
<evidence type="ECO:0000313" key="2">
    <source>
        <dbReference type="EMBL" id="CAA2620629.1"/>
    </source>
</evidence>
<feature type="transmembrane region" description="Helical" evidence="1">
    <location>
        <begin position="30"/>
        <end position="50"/>
    </location>
</feature>
<dbReference type="PANTHER" id="PTHR33133:SF5">
    <property type="entry name" value="OS08G0107100 PROTEIN"/>
    <property type="match status" value="1"/>
</dbReference>
<feature type="transmembrane region" description="Helical" evidence="1">
    <location>
        <begin position="142"/>
        <end position="171"/>
    </location>
</feature>
<proteinExistence type="predicted"/>
<feature type="transmembrane region" description="Helical" evidence="1">
    <location>
        <begin position="96"/>
        <end position="121"/>
    </location>
</feature>
<accession>A0A7I8IR13</accession>
<dbReference type="PANTHER" id="PTHR33133">
    <property type="entry name" value="OS08G0107100 PROTEIN-RELATED"/>
    <property type="match status" value="1"/>
</dbReference>
<dbReference type="EMBL" id="CACRZD030000005">
    <property type="protein sequence ID" value="CAA6660379.1"/>
    <property type="molecule type" value="Genomic_DNA"/>
</dbReference>
<dbReference type="AlphaFoldDB" id="A0A7I8IR13"/>